<dbReference type="PANTHER" id="PTHR44757:SF2">
    <property type="entry name" value="BIOFILM ARCHITECTURE MAINTENANCE PROTEIN MBAA"/>
    <property type="match status" value="1"/>
</dbReference>
<sequence>MDAETIQPLLKSLGEATNAISADVLAVDGGVPLVAWGSASEAGVRGESLSEMRQAIRDLTAKAASNNGRGGVQESSVPGFGLLAHAVRHAEFVGGVCVVRGDDQPWEDNDRTVLAMAADMCESVMQAGNVTSEHGRRLDALVSYVAAELMGISAVELPETTYRILGELGRFFDVDTCFLRRNDPGLKASVLVDEWPRRPDVPDPDPLGIVPWDTDDPIFARVRDLKEPYFVRPGDHRDEYQERVASAAGVQDVSAATVPLLRGDVTFGVLGFVHFGDRMWSRQEVHALNAIASLLTQLYGRVSAEERLHYQAYHDELTGLPNRRAFVEELSAILDKEPEVPLALMFADMDRLKTVNDVLGHAIGDMFIKAVAKRLRESVRPDDIIARLAGDEFVIALRGISSSERAERVARRLLNQLTEPLDVGGHVVSRSACVGISINGPASNGVDDLLGNADVALLEAKKRGGNTVVSFNDELRWQLLDRADLEFRLRSAIGDGEMRLHYQPEFDLRSGQMTAVEALVRWQHPERGLLSASAFVSVIEEINLSAELGRWVLEEACRQLAEWKRTASAATPPSVRVNISAGELISADFVGFVGTLLSRYGHAPAELGIEITESTVMRDVDDVLATLMGLRRLGVTIAIDDFGTGYSSLSHLKQLPVDILKIDRSFVSTLADDSGDRAIVSAIVRLAEAFNLTTVAEGVEDPSAVAALLGLGCHRAQGFLMSEPLSAADIATWLDNPGDYLGSK</sequence>
<keyword evidence="4" id="KW-1185">Reference proteome</keyword>
<evidence type="ECO:0000259" key="1">
    <source>
        <dbReference type="PROSITE" id="PS50883"/>
    </source>
</evidence>
<dbReference type="CDD" id="cd01948">
    <property type="entry name" value="EAL"/>
    <property type="match status" value="1"/>
</dbReference>
<proteinExistence type="predicted"/>
<dbReference type="Gene3D" id="3.30.450.40">
    <property type="match status" value="1"/>
</dbReference>
<dbReference type="CDD" id="cd01949">
    <property type="entry name" value="GGDEF"/>
    <property type="match status" value="1"/>
</dbReference>
<evidence type="ECO:0000313" key="3">
    <source>
        <dbReference type="EMBL" id="NED98183.1"/>
    </source>
</evidence>
<evidence type="ECO:0000259" key="2">
    <source>
        <dbReference type="PROSITE" id="PS50887"/>
    </source>
</evidence>
<dbReference type="InterPro" id="IPR000160">
    <property type="entry name" value="GGDEF_dom"/>
</dbReference>
<dbReference type="PANTHER" id="PTHR44757">
    <property type="entry name" value="DIGUANYLATE CYCLASE DGCP"/>
    <property type="match status" value="1"/>
</dbReference>
<dbReference type="InterPro" id="IPR043128">
    <property type="entry name" value="Rev_trsase/Diguanyl_cyclase"/>
</dbReference>
<dbReference type="Pfam" id="PF00990">
    <property type="entry name" value="GGDEF"/>
    <property type="match status" value="1"/>
</dbReference>
<dbReference type="Pfam" id="PF01590">
    <property type="entry name" value="GAF"/>
    <property type="match status" value="1"/>
</dbReference>
<dbReference type="PROSITE" id="PS50883">
    <property type="entry name" value="EAL"/>
    <property type="match status" value="1"/>
</dbReference>
<gene>
    <name evidence="3" type="ORF">G1H11_23055</name>
</gene>
<evidence type="ECO:0000313" key="4">
    <source>
        <dbReference type="Proteomes" id="UP000469185"/>
    </source>
</evidence>
<dbReference type="InterPro" id="IPR003018">
    <property type="entry name" value="GAF"/>
</dbReference>
<dbReference type="SUPFAM" id="SSF55073">
    <property type="entry name" value="Nucleotide cyclase"/>
    <property type="match status" value="1"/>
</dbReference>
<dbReference type="NCBIfam" id="TIGR00254">
    <property type="entry name" value="GGDEF"/>
    <property type="match status" value="1"/>
</dbReference>
<reference evidence="3 4" key="1">
    <citation type="submission" date="2020-02" db="EMBL/GenBank/DDBJ databases">
        <authorList>
            <person name="Li X.-J."/>
            <person name="Feng X.-M."/>
        </authorList>
    </citation>
    <scope>NUCLEOTIDE SEQUENCE [LARGE SCALE GENOMIC DNA]</scope>
    <source>
        <strain evidence="3 4">CGMCC 4.7225</strain>
    </source>
</reference>
<dbReference type="Proteomes" id="UP000469185">
    <property type="component" value="Unassembled WGS sequence"/>
</dbReference>
<feature type="domain" description="GGDEF" evidence="2">
    <location>
        <begin position="340"/>
        <end position="473"/>
    </location>
</feature>
<name>A0A6N9YT13_9ACTN</name>
<dbReference type="InterPro" id="IPR035919">
    <property type="entry name" value="EAL_sf"/>
</dbReference>
<comment type="caution">
    <text evidence="3">The sequence shown here is derived from an EMBL/GenBank/DDBJ whole genome shotgun (WGS) entry which is preliminary data.</text>
</comment>
<accession>A0A6N9YT13</accession>
<dbReference type="EMBL" id="JAAGOB010000017">
    <property type="protein sequence ID" value="NED98183.1"/>
    <property type="molecule type" value="Genomic_DNA"/>
</dbReference>
<dbReference type="RefSeq" id="WP_163820974.1">
    <property type="nucleotide sequence ID" value="NZ_JAAGOB010000017.1"/>
</dbReference>
<dbReference type="SMART" id="SM00052">
    <property type="entry name" value="EAL"/>
    <property type="match status" value="1"/>
</dbReference>
<dbReference type="SMART" id="SM00065">
    <property type="entry name" value="GAF"/>
    <property type="match status" value="1"/>
</dbReference>
<feature type="domain" description="EAL" evidence="1">
    <location>
        <begin position="482"/>
        <end position="738"/>
    </location>
</feature>
<dbReference type="InterPro" id="IPR029016">
    <property type="entry name" value="GAF-like_dom_sf"/>
</dbReference>
<dbReference type="SUPFAM" id="SSF141868">
    <property type="entry name" value="EAL domain-like"/>
    <property type="match status" value="1"/>
</dbReference>
<dbReference type="Gene3D" id="3.30.70.270">
    <property type="match status" value="1"/>
</dbReference>
<dbReference type="Pfam" id="PF00563">
    <property type="entry name" value="EAL"/>
    <property type="match status" value="1"/>
</dbReference>
<dbReference type="SUPFAM" id="SSF55781">
    <property type="entry name" value="GAF domain-like"/>
    <property type="match status" value="1"/>
</dbReference>
<dbReference type="InterPro" id="IPR029787">
    <property type="entry name" value="Nucleotide_cyclase"/>
</dbReference>
<organism evidence="3 4">
    <name type="scientific">Phytoactinopolyspora alkaliphila</name>
    <dbReference type="NCBI Taxonomy" id="1783498"/>
    <lineage>
        <taxon>Bacteria</taxon>
        <taxon>Bacillati</taxon>
        <taxon>Actinomycetota</taxon>
        <taxon>Actinomycetes</taxon>
        <taxon>Jiangellales</taxon>
        <taxon>Jiangellaceae</taxon>
        <taxon>Phytoactinopolyspora</taxon>
    </lineage>
</organism>
<protein>
    <submittedName>
        <fullName evidence="3">Bifunctional diguanylate cyclase/phosphodiesterase</fullName>
    </submittedName>
</protein>
<dbReference type="AlphaFoldDB" id="A0A6N9YT13"/>
<dbReference type="InterPro" id="IPR052155">
    <property type="entry name" value="Biofilm_reg_signaling"/>
</dbReference>
<dbReference type="InterPro" id="IPR001633">
    <property type="entry name" value="EAL_dom"/>
</dbReference>
<dbReference type="PROSITE" id="PS50887">
    <property type="entry name" value="GGDEF"/>
    <property type="match status" value="1"/>
</dbReference>
<dbReference type="SMART" id="SM00267">
    <property type="entry name" value="GGDEF"/>
    <property type="match status" value="1"/>
</dbReference>
<dbReference type="Gene3D" id="3.20.20.450">
    <property type="entry name" value="EAL domain"/>
    <property type="match status" value="1"/>
</dbReference>